<name>A0A451D1R4_9GAMM</name>
<reference evidence="1 2" key="1">
    <citation type="submission" date="2019-02" db="EMBL/GenBank/DDBJ databases">
        <authorList>
            <person name="Manzano-Marin A."/>
            <person name="Manzano-Marin A."/>
        </authorList>
    </citation>
    <scope>NUCLEOTIDE SEQUENCE [LARGE SCALE GENOMIC DNA]</scope>
    <source>
        <strain evidence="1 2">ErCicuneomaculata</strain>
    </source>
</reference>
<keyword evidence="1" id="KW-0378">Hydrolase</keyword>
<dbReference type="CDD" id="cd07067">
    <property type="entry name" value="HP_PGM_like"/>
    <property type="match status" value="1"/>
</dbReference>
<dbReference type="Proteomes" id="UP000294412">
    <property type="component" value="Chromosome"/>
</dbReference>
<proteinExistence type="predicted"/>
<dbReference type="GO" id="GO:0005737">
    <property type="term" value="C:cytoplasm"/>
    <property type="evidence" value="ECO:0007669"/>
    <property type="project" value="InterPro"/>
</dbReference>
<dbReference type="GO" id="GO:0101006">
    <property type="term" value="F:protein histidine phosphatase activity"/>
    <property type="evidence" value="ECO:0007669"/>
    <property type="project" value="InterPro"/>
</dbReference>
<dbReference type="EC" id="3.1.3.-" evidence="1"/>
<dbReference type="AlphaFoldDB" id="A0A451D1R4"/>
<dbReference type="OrthoDB" id="92610at2"/>
<dbReference type="RefSeq" id="WP_157993339.1">
    <property type="nucleotide sequence ID" value="NZ_LR217703.1"/>
</dbReference>
<gene>
    <name evidence="1" type="primary">sixA</name>
    <name evidence="1" type="ORF">ERCICUMA2628_092</name>
</gene>
<dbReference type="EMBL" id="LR217703">
    <property type="protein sequence ID" value="VFP79542.1"/>
    <property type="molecule type" value="Genomic_DNA"/>
</dbReference>
<evidence type="ECO:0000313" key="2">
    <source>
        <dbReference type="Proteomes" id="UP000294412"/>
    </source>
</evidence>
<dbReference type="Pfam" id="PF00300">
    <property type="entry name" value="His_Phos_1"/>
    <property type="match status" value="1"/>
</dbReference>
<dbReference type="SUPFAM" id="SSF53254">
    <property type="entry name" value="Phosphoglycerate mutase-like"/>
    <property type="match status" value="1"/>
</dbReference>
<sequence length="174" mass="20523">MKIFIMRHGESVLEVTYDFFRPLTPRGYYESRQIAKWMHNRSIVIEKVLISPYLRAQQTLNAIKKDLPLPHKVDILLELIPEGIPSKIKNYLHFLETHMVKSVMIISHLPMIKNLLYTLCPQTKKIIFTTSEIICINFNTRQLLNELQWQMSPQTIHKHHLNVNQPNTINKITL</sequence>
<dbReference type="SMART" id="SM00855">
    <property type="entry name" value="PGAM"/>
    <property type="match status" value="1"/>
</dbReference>
<dbReference type="InterPro" id="IPR013078">
    <property type="entry name" value="His_Pase_superF_clade-1"/>
</dbReference>
<dbReference type="NCBIfam" id="TIGR00249">
    <property type="entry name" value="sixA"/>
    <property type="match status" value="1"/>
</dbReference>
<evidence type="ECO:0000313" key="1">
    <source>
        <dbReference type="EMBL" id="VFP79542.1"/>
    </source>
</evidence>
<accession>A0A451D1R4</accession>
<dbReference type="InterPro" id="IPR029033">
    <property type="entry name" value="His_PPase_superfam"/>
</dbReference>
<dbReference type="Gene3D" id="3.40.50.1240">
    <property type="entry name" value="Phosphoglycerate mutase-like"/>
    <property type="match status" value="1"/>
</dbReference>
<organism evidence="1 2">
    <name type="scientific">Candidatus Erwinia haradaeae</name>
    <dbReference type="NCBI Taxonomy" id="1922217"/>
    <lineage>
        <taxon>Bacteria</taxon>
        <taxon>Pseudomonadati</taxon>
        <taxon>Pseudomonadota</taxon>
        <taxon>Gammaproteobacteria</taxon>
        <taxon>Enterobacterales</taxon>
        <taxon>Erwiniaceae</taxon>
        <taxon>Erwinia</taxon>
    </lineage>
</organism>
<protein>
    <submittedName>
        <fullName evidence="1">Phosphohistidine phosphatase SixA</fullName>
        <ecNumber evidence="1">3.1.3.-</ecNumber>
    </submittedName>
</protein>
<dbReference type="InterPro" id="IPR004449">
    <property type="entry name" value="SixA"/>
</dbReference>